<dbReference type="PROSITE" id="PS51114">
    <property type="entry name" value="FBA"/>
    <property type="match status" value="1"/>
</dbReference>
<proteinExistence type="predicted"/>
<dbReference type="SMART" id="SM01198">
    <property type="entry name" value="FBA"/>
    <property type="match status" value="1"/>
</dbReference>
<keyword evidence="1" id="KW-0732">Signal</keyword>
<dbReference type="EMBL" id="ATBP01000200">
    <property type="protein sequence ID" value="ETR71966.1"/>
    <property type="molecule type" value="Genomic_DNA"/>
</dbReference>
<reference evidence="7" key="1">
    <citation type="submission" date="2012-11" db="EMBL/GenBank/DDBJ databases">
        <authorList>
            <person name="Lucero-Rivera Y.E."/>
            <person name="Tovar-Ramirez D."/>
        </authorList>
    </citation>
    <scope>NUCLEOTIDE SEQUENCE [LARGE SCALE GENOMIC DNA]</scope>
    <source>
        <strain evidence="7">Araruama</strain>
    </source>
</reference>
<dbReference type="InterPro" id="IPR013517">
    <property type="entry name" value="FG-GAP"/>
</dbReference>
<dbReference type="InterPro" id="IPR013519">
    <property type="entry name" value="Int_alpha_beta-p"/>
</dbReference>
<evidence type="ECO:0000256" key="4">
    <source>
        <dbReference type="ARBA" id="ARBA00023180"/>
    </source>
</evidence>
<dbReference type="InterPro" id="IPR006558">
    <property type="entry name" value="LamG-like"/>
</dbReference>
<dbReference type="Gene3D" id="2.130.10.30">
    <property type="entry name" value="Regulator of chromosome condensation 1/beta-lactamase-inhibitor protein II"/>
    <property type="match status" value="2"/>
</dbReference>
<dbReference type="FunFam" id="2.60.120.260:FF:000012">
    <property type="entry name" value="F-box only protein 2"/>
    <property type="match status" value="1"/>
</dbReference>
<feature type="non-terminal residue" evidence="6">
    <location>
        <position position="3334"/>
    </location>
</feature>
<name>A0A1V1PB14_9BACT</name>
<gene>
    <name evidence="6" type="ORF">OMM_07788</name>
</gene>
<dbReference type="SMART" id="SM00560">
    <property type="entry name" value="LamGL"/>
    <property type="match status" value="1"/>
</dbReference>
<accession>A0A1V1PB14</accession>
<dbReference type="InterPro" id="IPR013783">
    <property type="entry name" value="Ig-like_fold"/>
</dbReference>
<protein>
    <recommendedName>
        <fullName evidence="5">FBA domain-containing protein</fullName>
    </recommendedName>
</protein>
<evidence type="ECO:0000313" key="6">
    <source>
        <dbReference type="EMBL" id="ETR71966.1"/>
    </source>
</evidence>
<dbReference type="SUPFAM" id="SSF49785">
    <property type="entry name" value="Galactose-binding domain-like"/>
    <property type="match status" value="1"/>
</dbReference>
<dbReference type="PANTHER" id="PTHR22870:SF408">
    <property type="entry name" value="OS09G0560450 PROTEIN"/>
    <property type="match status" value="1"/>
</dbReference>
<dbReference type="Gene3D" id="2.60.120.200">
    <property type="match status" value="2"/>
</dbReference>
<keyword evidence="4" id="KW-0325">Glycoprotein</keyword>
<dbReference type="InterPro" id="IPR028994">
    <property type="entry name" value="Integrin_alpha_N"/>
</dbReference>
<dbReference type="InterPro" id="IPR008979">
    <property type="entry name" value="Galactose-bd-like_sf"/>
</dbReference>
<evidence type="ECO:0000256" key="2">
    <source>
        <dbReference type="ARBA" id="ARBA00022737"/>
    </source>
</evidence>
<dbReference type="Pfam" id="PF00415">
    <property type="entry name" value="RCC1"/>
    <property type="match status" value="1"/>
</dbReference>
<dbReference type="InterPro" id="IPR013320">
    <property type="entry name" value="ConA-like_dom_sf"/>
</dbReference>
<dbReference type="InterPro" id="IPR058923">
    <property type="entry name" value="RCC1-like_dom"/>
</dbReference>
<dbReference type="SUPFAM" id="SSF49899">
    <property type="entry name" value="Concanavalin A-like lectins/glucanases"/>
    <property type="match status" value="2"/>
</dbReference>
<dbReference type="InterPro" id="IPR000408">
    <property type="entry name" value="Reg_chr_condens"/>
</dbReference>
<keyword evidence="3" id="KW-1015">Disulfide bond</keyword>
<dbReference type="Pfam" id="PF13385">
    <property type="entry name" value="Laminin_G_3"/>
    <property type="match status" value="1"/>
</dbReference>
<dbReference type="Pfam" id="PF25390">
    <property type="entry name" value="WD40_RLD"/>
    <property type="match status" value="1"/>
</dbReference>
<evidence type="ECO:0000313" key="7">
    <source>
        <dbReference type="Proteomes" id="UP000189670"/>
    </source>
</evidence>
<dbReference type="PROSITE" id="PS50012">
    <property type="entry name" value="RCC1_3"/>
    <property type="match status" value="6"/>
</dbReference>
<dbReference type="PROSITE" id="PS00626">
    <property type="entry name" value="RCC1_2"/>
    <property type="match status" value="3"/>
</dbReference>
<dbReference type="SMART" id="SM00191">
    <property type="entry name" value="Int_alpha"/>
    <property type="match status" value="4"/>
</dbReference>
<evidence type="ECO:0000259" key="5">
    <source>
        <dbReference type="PROSITE" id="PS51114"/>
    </source>
</evidence>
<dbReference type="Proteomes" id="UP000189670">
    <property type="component" value="Unassembled WGS sequence"/>
</dbReference>
<dbReference type="Pfam" id="PF13517">
    <property type="entry name" value="FG-GAP_3"/>
    <property type="match status" value="6"/>
</dbReference>
<dbReference type="SUPFAM" id="SSF50985">
    <property type="entry name" value="RCC1/BLIP-II"/>
    <property type="match status" value="2"/>
</dbReference>
<dbReference type="PANTHER" id="PTHR22870">
    <property type="entry name" value="REGULATOR OF CHROMOSOME CONDENSATION"/>
    <property type="match status" value="1"/>
</dbReference>
<keyword evidence="2" id="KW-0677">Repeat</keyword>
<comment type="caution">
    <text evidence="6">The sequence shown here is derived from an EMBL/GenBank/DDBJ whole genome shotgun (WGS) entry which is preliminary data.</text>
</comment>
<feature type="domain" description="FBA" evidence="5">
    <location>
        <begin position="2856"/>
        <end position="3025"/>
    </location>
</feature>
<dbReference type="Gene3D" id="2.130.10.130">
    <property type="entry name" value="Integrin alpha, N-terminal"/>
    <property type="match status" value="4"/>
</dbReference>
<dbReference type="Gene3D" id="2.60.120.260">
    <property type="entry name" value="Galactose-binding domain-like"/>
    <property type="match status" value="1"/>
</dbReference>
<dbReference type="Pfam" id="PF17963">
    <property type="entry name" value="Big_9"/>
    <property type="match status" value="1"/>
</dbReference>
<dbReference type="PRINTS" id="PR00633">
    <property type="entry name" value="RCCNDNSATION"/>
</dbReference>
<dbReference type="Pfam" id="PF04300">
    <property type="entry name" value="FBA"/>
    <property type="match status" value="1"/>
</dbReference>
<dbReference type="Gene3D" id="2.60.40.10">
    <property type="entry name" value="Immunoglobulins"/>
    <property type="match status" value="2"/>
</dbReference>
<dbReference type="InterPro" id="IPR009091">
    <property type="entry name" value="RCC1/BLIP-II"/>
</dbReference>
<evidence type="ECO:0000256" key="3">
    <source>
        <dbReference type="ARBA" id="ARBA00023157"/>
    </source>
</evidence>
<evidence type="ECO:0000256" key="1">
    <source>
        <dbReference type="ARBA" id="ARBA00022729"/>
    </source>
</evidence>
<dbReference type="InterPro" id="IPR007397">
    <property type="entry name" value="F-box-assoc_dom"/>
</dbReference>
<dbReference type="SUPFAM" id="SSF69318">
    <property type="entry name" value="Integrin alpha N-terminal domain"/>
    <property type="match status" value="3"/>
</dbReference>
<organism evidence="6 7">
    <name type="scientific">Candidatus Magnetoglobus multicellularis str. Araruama</name>
    <dbReference type="NCBI Taxonomy" id="890399"/>
    <lineage>
        <taxon>Bacteria</taxon>
        <taxon>Pseudomonadati</taxon>
        <taxon>Thermodesulfobacteriota</taxon>
        <taxon>Desulfobacteria</taxon>
        <taxon>Desulfobacterales</taxon>
        <taxon>Desulfobacteraceae</taxon>
        <taxon>Candidatus Magnetoglobus</taxon>
    </lineage>
</organism>
<sequence length="3334" mass="357898">MDNGFLNDAGDYVMAAHNSPGNSVDYHDLPANIQLRWQRIWNLERTEKGAGSPNNLLMGFDFSGSGFEFLAGDPQNYSLLYRSGSTGNFSIKPTVSVRKKENTIIFELNSSQLTTGYYTIGCRLQANTNGPGGVGSTNGTSALSLWLKADSITNLSNNASLTQWADTSGHNHIFSAINTTTFQENIQNGHPAVYFDGTDGYLKIPNRETLNPEEMTVFAVVDYDGSGDEHEIISLWNINDDLLSSYAIGVNNGNAYATFVTGGLVWVHNSVNIGSDWTMIDASWNRLSGEQLLENGSLTGENNQFTGPLKRNQSDEIRIGSINYASPYVWKGHIAEIIMYSVPLGDAQKTIVQNYLSAKYDIPLTPTSLDQYASSDFDKDVIGIGRESDGKKGISSAAGLILIDKENFLNDAGDYVMAGHAQSENTYSWTNLSGTIERRWSRSWYIDKTEASNPPTDHLTIGFDFSDSGINASAENPQDYTLLYRATINDNFTAIQGVNVSKVDDRILFQVSNTDLQDGYFTIGLTKWAPEISVIQDQIESSIHYINQTAEIYFSITSNDAPCSLTITMISSDPSIIPNNNISVSCDNNHYTATIQPLTDMAGPVNITLVAENSNGLTSTRTIALIISNNLPGAGRALTFDGIDDLIDLSEVPTTGSGAFTIEAWIKTNESGRRKQIINYGDLDTDKGAWLLINPSDQLEMDWSNTAGPTSTMTITDGIWHHVAGVYESGNITLYIDGKPDGTGSIATPNIGTSMARIGYPLPSNGAEWIYKGQMDDIRIWNIARTEAQIQESMNKKLSGSENNLVAYYRFDQTDGDTLLDLTASENHGTLTQTMDTNISWIVSTAPIGDASLTGTDASNLTPTENVSAGIQWTDDPGADAFYSAIQINDFPEKTTGLLSNYPAVYWEIYLSHPDTSVTAHLLFKYNNIGIIEDESSLQVYGRATAISEWMPITDITPDYQGNTTDGMGNLVLLNYDLLTGAKQFILSSESTDNPFFSVSQILDQTVAQNESITTINFTVQNQTGALTISSQSSNTTIVTNENISITGDGTEYTLSITPTPDESGQVNIMLTISDGSYTITTDFDLTINGPPTITAISDVDLIQFLEDFSTTSNADLSATTADWSISDGYLKLPEKQRRYHPFSENTVGADITDYTDPTSALITADMDGDGDIDLITGSAGHPIRLYLNNGTSSPYSGVTGQDITSDLFMVSDLVVADFNLDGHLDIIAGNYGVENRLYLNNGSSNPFDGISGANVVDYTSNTESIIIADINNDGFPDLIEGNEGHQNYYYLNNGTSDPFDGVSPAPITTDSDLTQDIAAGDINNDGYMDIVVANEAGTNKLYINNGTDDPFNGVSAINITSDSHDTESIVLKDMNGDGYLDVVCGNTNQVNTLYLHNQSADPFNGVTAKNMTSDTNSTKVIAAYDMDNDGDFDLIEGNSLQINYLYLNNGTSDPFNNITRTAISIDTHDTRELAIADMNNNGRLDIITGNNNFPSGGEINRLYLNESTTNPFGSATEITDTQSTFTDAVVTDMNGDSNPDIVVSNSHTPNLIYIHNGTSDPFNGVTGTYITDDTYTSTTLAISDIDADGYTDVIVGNQGQPNRYYLNNGTADPFSGITGVNISTETYDTRTIAVADVNNDGYPDVISGNYNEFNRISFHDGSSEPYLLATRVSLTHHQEATRALAVSDIDLDGDMDVIVGNYGQVNRIHLNNGTDDPFYGESSLLITTDTDNTTSLAVADIDNDGDMDVIVGNDNQINKLYLNNGRHDPFDGVVAQNIGSTSYATRSLKLVDIDNDGDLDLVEANALQANKVYLNNGTSAPFSGVIGISIQEISDNTIALDTGDLNGDNLPDLVVINENEANQYVLASKETTGIVSYDTVNNFAHSIKVCGSGRNRAAITIEPALSVNTSLELYFSIDNSKSYVVQQNRIQNIPEATIGDMSEGLYWSAKLNTLSPAITPEIDYVIITWPTLNVLFDISDDMGGELHIQCESSNQTVLSSEGINLAQTFSNAMDITLTAGETRSLSLTLIGNPGESGTSTVTITITDPQGLTSSTSFEATLNDKPIIASIPDIIIDENTAQFQIPLDITNNYGTLTTVSAMSSDQDLVPNANLTIDSSGNEYTLNVLANTNQYGIANITVYAVDSLSSSSYQVIALTVNPVNKAPEASLIENQNAQEDTIVAIPFDITDTDGGMLTVSASADNLTLFNQYNVQIDDSGSLNNPLFVTTSAGDSVSLTLSMIPESDMYGTSTITLTVTDADGLTFVQNFTVNINPVEDAPQISLYPNIAAGDKHSLALNADGTVWAWGNNNHGQLGNGNLVNASTPVKVSNLDDVIDVAAGESFSAALKNDGTVWTWGWNDFGMIGNNTTDEVLLPTQVLGQSGIGYLTNVVSIACGDHFVLAVKSDGSVWSWGCNGSGKLGDGTYDERHTPVQVVGEEGNGFLSNIIEVAAGDSHSLALDADGNVWAWGSNLSGQLGNGSYGAVEPTPVQVVNLAHVKAIAAGKEHSVAIKTNGTVWTWGSGTYGQLGDNGWSYRYVPYHVSGLTQVESIVAGGDTTVVLRYNGTAWGFGKNTNGQLGNGNNLDQHIPILLSNAGYIRSIAVGENHSFIMRKEGQVWACGRNIEGQLGDGSQTDQNTPVQVHGLFDVDYLNLFSVHQDGLVNALRYVVSDAEGGLLTMVGISYNQTLIHDTDMNLDNSGINPYTFTAIAGHNYIKPVDLTPSALETGQATIAMGAQDATGLTNGNVIIVSVNDIPDISEIDNFNIDKNAASGPIAFTVSDSGTTISDLVVIAESSYTSLIPDILISGTTASRTLEITPVSDQTGEALITLTISDGNASFSRSFTVTVSVANAPPELFFKALSDNLLVNPGAETGDMSGWTITANGGDGWATTSYYARNGSLYAFYTSHTWCRKNQLIDLLAEGFSEDLLDSQSGVYIEEYAKSKSDPDYYQLKVELRDASQTVLDSYDTGVLTLDTDWEFFSHTFESYGTGLRYIYFEHAGDDSEGWAGNFGSIMDDSLASIYIPKNNATMDEDSVLSIDLNVSDPESDSITISVSSSNLTLVALENIDISGTGLSRAVTITPTADEYGFVTITVSAFDGNLTGTTSFALTVNSVNYAPVISNIADLKTDISTAIENISFTVTDDDSMPEQISVTVVSSNQTLVSDGNITLSGTGTNRTISITPTNNESGTTTITLTATDHEGLTTTLSFIVDVTILTIGTQAEMADNEMSFTYTVTQTAPISITVTSSDGSIIDDSSIDVASSGNNFYSLTTNANDIQTISVAYTPTANAHGRLTITVTVNANGEISSQDYFLIVSPPGPGNGIQFDGINDY</sequence>
<dbReference type="InterPro" id="IPR051210">
    <property type="entry name" value="Ub_ligase/GEF_domain"/>
</dbReference>